<feature type="transmembrane region" description="Helical" evidence="15">
    <location>
        <begin position="208"/>
        <end position="231"/>
    </location>
</feature>
<evidence type="ECO:0000256" key="5">
    <source>
        <dbReference type="ARBA" id="ARBA00022553"/>
    </source>
</evidence>
<dbReference type="Gene3D" id="3.40.50.1000">
    <property type="entry name" value="HAD superfamily/HAD-like"/>
    <property type="match status" value="1"/>
</dbReference>
<dbReference type="AlphaFoldDB" id="A0A6L5GPU8"/>
<name>A0A6L5GPU8_9FIRM</name>
<dbReference type="InterPro" id="IPR001757">
    <property type="entry name" value="P_typ_ATPase"/>
</dbReference>
<evidence type="ECO:0000256" key="1">
    <source>
        <dbReference type="ARBA" id="ARBA00004651"/>
    </source>
</evidence>
<dbReference type="Pfam" id="PF00122">
    <property type="entry name" value="E1-E2_ATPase"/>
    <property type="match status" value="1"/>
</dbReference>
<dbReference type="Proteomes" id="UP000473648">
    <property type="component" value="Unassembled WGS sequence"/>
</dbReference>
<dbReference type="InterPro" id="IPR036163">
    <property type="entry name" value="HMA_dom_sf"/>
</dbReference>
<dbReference type="GO" id="GO:0046872">
    <property type="term" value="F:metal ion binding"/>
    <property type="evidence" value="ECO:0007669"/>
    <property type="project" value="UniProtKB-KW"/>
</dbReference>
<feature type="transmembrane region" description="Helical" evidence="15">
    <location>
        <begin position="436"/>
        <end position="461"/>
    </location>
</feature>
<dbReference type="PROSITE" id="PS01229">
    <property type="entry name" value="COF_2"/>
    <property type="match status" value="1"/>
</dbReference>
<comment type="similarity">
    <text evidence="2 15">Belongs to the cation transport ATPase (P-type) (TC 3.A.3) family. Type IB subfamily.</text>
</comment>
<evidence type="ECO:0000313" key="17">
    <source>
        <dbReference type="EMBL" id="MQM72237.1"/>
    </source>
</evidence>
<dbReference type="InterPro" id="IPR008250">
    <property type="entry name" value="ATPase_P-typ_transduc_dom_A_sf"/>
</dbReference>
<dbReference type="SUPFAM" id="SSF55008">
    <property type="entry name" value="HMA, heavy metal-associated domain"/>
    <property type="match status" value="1"/>
</dbReference>
<dbReference type="Pfam" id="PF00403">
    <property type="entry name" value="HMA"/>
    <property type="match status" value="1"/>
</dbReference>
<evidence type="ECO:0000256" key="7">
    <source>
        <dbReference type="ARBA" id="ARBA00022723"/>
    </source>
</evidence>
<keyword evidence="3 15" id="KW-1003">Cell membrane</keyword>
<keyword evidence="8 15" id="KW-0547">Nucleotide-binding</keyword>
<comment type="catalytic activity">
    <reaction evidence="14">
        <text>Cd(2+)(in) + ATP + H2O = Cd(2+)(out) + ADP + phosphate + H(+)</text>
        <dbReference type="Rhea" id="RHEA:12132"/>
        <dbReference type="ChEBI" id="CHEBI:15377"/>
        <dbReference type="ChEBI" id="CHEBI:15378"/>
        <dbReference type="ChEBI" id="CHEBI:30616"/>
        <dbReference type="ChEBI" id="CHEBI:43474"/>
        <dbReference type="ChEBI" id="CHEBI:48775"/>
        <dbReference type="ChEBI" id="CHEBI:456216"/>
        <dbReference type="EC" id="7.2.2.21"/>
    </reaction>
</comment>
<dbReference type="Gene3D" id="3.30.70.100">
    <property type="match status" value="1"/>
</dbReference>
<keyword evidence="6 15" id="KW-0812">Transmembrane</keyword>
<dbReference type="GO" id="GO:0008551">
    <property type="term" value="F:P-type cadmium transporter activity"/>
    <property type="evidence" value="ECO:0007669"/>
    <property type="project" value="UniProtKB-EC"/>
</dbReference>
<dbReference type="PRINTS" id="PR00119">
    <property type="entry name" value="CATATPASE"/>
</dbReference>
<evidence type="ECO:0000256" key="11">
    <source>
        <dbReference type="ARBA" id="ARBA00022989"/>
    </source>
</evidence>
<dbReference type="NCBIfam" id="TIGR01512">
    <property type="entry name" value="ATPase-IB2_Cd"/>
    <property type="match status" value="1"/>
</dbReference>
<dbReference type="PROSITE" id="PS00154">
    <property type="entry name" value="ATPASE_E1_E2"/>
    <property type="match status" value="1"/>
</dbReference>
<dbReference type="PROSITE" id="PS50846">
    <property type="entry name" value="HMA_2"/>
    <property type="match status" value="1"/>
</dbReference>
<feature type="transmembrane region" description="Helical" evidence="15">
    <location>
        <begin position="409"/>
        <end position="430"/>
    </location>
</feature>
<dbReference type="InterPro" id="IPR023298">
    <property type="entry name" value="ATPase_P-typ_TM_dom_sf"/>
</dbReference>
<dbReference type="InterPro" id="IPR006121">
    <property type="entry name" value="HMA_dom"/>
</dbReference>
<sequence>MAFKENSPAEHGASCCHDHHAHHHDHDHCGHEHDHHDEHCCCDHDHHHDHEAAELNPSDLTAHHITCSKCSQPMDRCTCPPQEATTKLYSIQGLDCADCAAKVERGVRQIEGLEAVSISFTAGVVQVRAKDPDRFLGILNTVADRLEPGCTIAERHAHHAQEEESKAVGLSEWFFGEGYSKIQLILGAILFACGEVFEHTGFSSSLWIGFYLGAYAVIGLPIVAVAIRMLIKGQFFDEHFLMAVATLGAFAIHQWPEAVGVMLFYRIGEFFEDKATERSRSQIMEAADLRPEVVHLVTEDGKTEVIPSEDAKVGDLVLVHAGDRIPLDGTVVEGHSQIDTSPVTGEPVPVAVKAGDEVVSGCVNTAGTLTLRVDKPLSDSMVTRILDAVENAAASKPKMDRFISRFSKYYTPFVVFVAIGTAVLPPLLGGASWSKWIYTALSFLVISCPCALVLSVPLAYFSGIGAGSKLGILFKGGLALESMDTVKNVVFDKTGTITEGNFVVQSVTPANGMSESELLALTAAAEAHSNHPIGMSIVQRAKHDDLDIASAAGVVETAGQGLTADIDGQTVLVGNAKLMAANGIPNVPADTAYGTPVYVAVDGTFAGTIVIADTIKREAADAIGRIKQAGLTTVMLTGDTEANAKAVAEKTGIDTVYAKLLPEDKLAALKQIREQKGSAMFVGDGINDAPVLAGADVGAAMGSGADAAIEAADVVFMNSDLDAIPTALDIAAQTKRVSWANIIFALSVKAAVMILGLLGFANMWFAVFADTGVAMLCVLNSIRILYKKRRLETKTQASPA</sequence>
<evidence type="ECO:0000259" key="16">
    <source>
        <dbReference type="PROSITE" id="PS50846"/>
    </source>
</evidence>
<dbReference type="CDD" id="cd00371">
    <property type="entry name" value="HMA"/>
    <property type="match status" value="1"/>
</dbReference>
<evidence type="ECO:0000256" key="12">
    <source>
        <dbReference type="ARBA" id="ARBA00023136"/>
    </source>
</evidence>
<evidence type="ECO:0000256" key="2">
    <source>
        <dbReference type="ARBA" id="ARBA00006024"/>
    </source>
</evidence>
<keyword evidence="9 15" id="KW-0067">ATP-binding</keyword>
<dbReference type="InterPro" id="IPR018303">
    <property type="entry name" value="ATPase_P-typ_P_site"/>
</dbReference>
<comment type="caution">
    <text evidence="17">The sequence shown here is derived from an EMBL/GenBank/DDBJ whole genome shotgun (WGS) entry which is preliminary data.</text>
</comment>
<evidence type="ECO:0000256" key="15">
    <source>
        <dbReference type="RuleBase" id="RU362081"/>
    </source>
</evidence>
<dbReference type="PROSITE" id="PS01047">
    <property type="entry name" value="HMA_1"/>
    <property type="match status" value="1"/>
</dbReference>
<evidence type="ECO:0000256" key="6">
    <source>
        <dbReference type="ARBA" id="ARBA00022692"/>
    </source>
</evidence>
<keyword evidence="11 15" id="KW-1133">Transmembrane helix</keyword>
<dbReference type="GO" id="GO:0005524">
    <property type="term" value="F:ATP binding"/>
    <property type="evidence" value="ECO:0007669"/>
    <property type="project" value="UniProtKB-UniRule"/>
</dbReference>
<evidence type="ECO:0000256" key="13">
    <source>
        <dbReference type="ARBA" id="ARBA00039103"/>
    </source>
</evidence>
<evidence type="ECO:0000256" key="14">
    <source>
        <dbReference type="ARBA" id="ARBA00049338"/>
    </source>
</evidence>
<evidence type="ECO:0000256" key="10">
    <source>
        <dbReference type="ARBA" id="ARBA00022967"/>
    </source>
</evidence>
<dbReference type="InterPro" id="IPR027256">
    <property type="entry name" value="P-typ_ATPase_IB"/>
</dbReference>
<keyword evidence="7 15" id="KW-0479">Metal-binding</keyword>
<dbReference type="InterPro" id="IPR036412">
    <property type="entry name" value="HAD-like_sf"/>
</dbReference>
<feature type="transmembrane region" description="Helical" evidence="15">
    <location>
        <begin position="764"/>
        <end position="786"/>
    </location>
</feature>
<dbReference type="Gene3D" id="2.70.150.10">
    <property type="entry name" value="Calcium-transporting ATPase, cytoplasmic transduction domain A"/>
    <property type="match status" value="1"/>
</dbReference>
<keyword evidence="17" id="KW-0378">Hydrolase</keyword>
<dbReference type="InterPro" id="IPR059000">
    <property type="entry name" value="ATPase_P-type_domA"/>
</dbReference>
<keyword evidence="12 15" id="KW-0472">Membrane</keyword>
<gene>
    <name evidence="17" type="primary">cadA</name>
    <name evidence="17" type="ORF">FRC53_02150</name>
</gene>
<dbReference type="NCBIfam" id="TIGR01525">
    <property type="entry name" value="ATPase-IB_hvy"/>
    <property type="match status" value="1"/>
</dbReference>
<reference evidence="17" key="1">
    <citation type="journal article" date="2020" name="Appl. Environ. Microbiol.">
        <title>Medium-Chain Fatty Acid Synthesis by 'Candidatus Weimeria bifida' gen. nov., sp. nov., and 'Candidatus Pseudoramibacter fermentans' sp. nov.</title>
        <authorList>
            <person name="Scarborough M.J."/>
            <person name="Myers K.S."/>
            <person name="Donohue T.J."/>
            <person name="Noguera D.R."/>
        </authorList>
    </citation>
    <scope>NUCLEOTIDE SEQUENCE</scope>
    <source>
        <strain evidence="17">EUB1.1</strain>
    </source>
</reference>
<accession>A0A6L5GPU8</accession>
<evidence type="ECO:0000256" key="3">
    <source>
        <dbReference type="ARBA" id="ARBA00022475"/>
    </source>
</evidence>
<keyword evidence="18" id="KW-1185">Reference proteome</keyword>
<proteinExistence type="inferred from homology"/>
<dbReference type="Gene3D" id="3.40.1110.10">
    <property type="entry name" value="Calcium-transporting ATPase, cytoplasmic domain N"/>
    <property type="match status" value="1"/>
</dbReference>
<organism evidence="17 18">
    <name type="scientific">Candidatus Pseudoramibacter fermentans</name>
    <dbReference type="NCBI Taxonomy" id="2594427"/>
    <lineage>
        <taxon>Bacteria</taxon>
        <taxon>Bacillati</taxon>
        <taxon>Bacillota</taxon>
        <taxon>Clostridia</taxon>
        <taxon>Eubacteriales</taxon>
        <taxon>Eubacteriaceae</taxon>
        <taxon>Pseudoramibacter</taxon>
    </lineage>
</organism>
<dbReference type="GO" id="GO:0005886">
    <property type="term" value="C:plasma membrane"/>
    <property type="evidence" value="ECO:0007669"/>
    <property type="project" value="UniProtKB-SubCell"/>
</dbReference>
<evidence type="ECO:0000313" key="18">
    <source>
        <dbReference type="Proteomes" id="UP000473648"/>
    </source>
</evidence>
<keyword evidence="10" id="KW-1278">Translocase</keyword>
<keyword evidence="5" id="KW-0597">Phosphoprotein</keyword>
<feature type="transmembrane region" description="Helical" evidence="15">
    <location>
        <begin position="739"/>
        <end position="758"/>
    </location>
</feature>
<evidence type="ECO:0000256" key="4">
    <source>
        <dbReference type="ARBA" id="ARBA00022539"/>
    </source>
</evidence>
<feature type="domain" description="HMA" evidence="16">
    <location>
        <begin position="85"/>
        <end position="158"/>
    </location>
</feature>
<evidence type="ECO:0000256" key="8">
    <source>
        <dbReference type="ARBA" id="ARBA00022741"/>
    </source>
</evidence>
<comment type="subcellular location">
    <subcellularLocation>
        <location evidence="1">Cell membrane</location>
        <topology evidence="1">Multi-pass membrane protein</topology>
    </subcellularLocation>
</comment>
<dbReference type="PANTHER" id="PTHR48085:SF5">
    <property type="entry name" value="CADMIUM_ZINC-TRANSPORTING ATPASE HMA4-RELATED"/>
    <property type="match status" value="1"/>
</dbReference>
<dbReference type="GO" id="GO:0016887">
    <property type="term" value="F:ATP hydrolysis activity"/>
    <property type="evidence" value="ECO:0007669"/>
    <property type="project" value="InterPro"/>
</dbReference>
<dbReference type="InterPro" id="IPR017969">
    <property type="entry name" value="Heavy-metal-associated_CS"/>
</dbReference>
<dbReference type="NCBIfam" id="TIGR01494">
    <property type="entry name" value="ATPase_P-type"/>
    <property type="match status" value="1"/>
</dbReference>
<dbReference type="InterPro" id="IPR051014">
    <property type="entry name" value="Cation_Transport_ATPase_IB"/>
</dbReference>
<dbReference type="InterPro" id="IPR023214">
    <property type="entry name" value="HAD_sf"/>
</dbReference>
<keyword evidence="4" id="KW-0104">Cadmium</keyword>
<dbReference type="SUPFAM" id="SSF81653">
    <property type="entry name" value="Calcium ATPase, transduction domain A"/>
    <property type="match status" value="1"/>
</dbReference>
<dbReference type="InterPro" id="IPR023299">
    <property type="entry name" value="ATPase_P-typ_cyto_dom_N"/>
</dbReference>
<dbReference type="EC" id="7.2.2.21" evidence="13"/>
<dbReference type="EMBL" id="VOGB01000003">
    <property type="protein sequence ID" value="MQM72237.1"/>
    <property type="molecule type" value="Genomic_DNA"/>
</dbReference>
<dbReference type="SUPFAM" id="SSF56784">
    <property type="entry name" value="HAD-like"/>
    <property type="match status" value="1"/>
</dbReference>
<dbReference type="PRINTS" id="PR00941">
    <property type="entry name" value="CDATPASE"/>
</dbReference>
<evidence type="ECO:0000256" key="9">
    <source>
        <dbReference type="ARBA" id="ARBA00022840"/>
    </source>
</evidence>
<dbReference type="SUPFAM" id="SSF81665">
    <property type="entry name" value="Calcium ATPase, transmembrane domain M"/>
    <property type="match status" value="1"/>
</dbReference>
<protein>
    <recommendedName>
        <fullName evidence="13">Cd(2+)-exporting ATPase</fullName>
        <ecNumber evidence="13">7.2.2.21</ecNumber>
    </recommendedName>
</protein>
<dbReference type="Pfam" id="PF00702">
    <property type="entry name" value="Hydrolase"/>
    <property type="match status" value="1"/>
</dbReference>
<dbReference type="PANTHER" id="PTHR48085">
    <property type="entry name" value="CADMIUM/ZINC-TRANSPORTING ATPASE HMA2-RELATED"/>
    <property type="match status" value="1"/>
</dbReference>